<dbReference type="GO" id="GO:0016491">
    <property type="term" value="F:oxidoreductase activity"/>
    <property type="evidence" value="ECO:0007669"/>
    <property type="project" value="UniProtKB-KW"/>
</dbReference>
<reference evidence="3" key="1">
    <citation type="submission" date="2013-03" db="EMBL/GenBank/DDBJ databases">
        <authorList>
            <person name="Tan H."/>
            <person name="Mooij M.J."/>
            <person name="Barret M."/>
            <person name="O'Gara F."/>
        </authorList>
    </citation>
    <scope>NUCLEOTIDE SEQUENCE</scope>
</reference>
<dbReference type="PANTHER" id="PTHR43818:SF11">
    <property type="entry name" value="BCDNA.GH03377"/>
    <property type="match status" value="1"/>
</dbReference>
<dbReference type="InterPro" id="IPR050463">
    <property type="entry name" value="Gfo/Idh/MocA_oxidrdct_glycsds"/>
</dbReference>
<proteinExistence type="predicted"/>
<keyword evidence="1" id="KW-0560">Oxidoreductase</keyword>
<name>A0A067XRQ5_9BACT</name>
<feature type="domain" description="Putative oxidoreductase C-terminal" evidence="2">
    <location>
        <begin position="155"/>
        <end position="435"/>
    </location>
</feature>
<dbReference type="Gene3D" id="3.30.360.10">
    <property type="entry name" value="Dihydrodipicolinate Reductase, domain 2"/>
    <property type="match status" value="1"/>
</dbReference>
<dbReference type="AlphaFoldDB" id="A0A067XRQ5"/>
<evidence type="ECO:0000313" key="3">
    <source>
        <dbReference type="EMBL" id="AGT45843.1"/>
    </source>
</evidence>
<evidence type="ECO:0000259" key="2">
    <source>
        <dbReference type="Pfam" id="PF16490"/>
    </source>
</evidence>
<dbReference type="InterPro" id="IPR032459">
    <property type="entry name" value="Oxidoreduct_C"/>
</dbReference>
<dbReference type="SUPFAM" id="SSF51735">
    <property type="entry name" value="NAD(P)-binding Rossmann-fold domains"/>
    <property type="match status" value="1"/>
</dbReference>
<dbReference type="Pfam" id="PF16490">
    <property type="entry name" value="Oxidoreduct_C"/>
    <property type="match status" value="1"/>
</dbReference>
<accession>A0A067XRQ5</accession>
<dbReference type="EMBL" id="KC770996">
    <property type="protein sequence ID" value="AGT45843.1"/>
    <property type="molecule type" value="Genomic_DNA"/>
</dbReference>
<gene>
    <name evidence="3" type="ORF">PPT_M2_35</name>
</gene>
<organism evidence="3">
    <name type="scientific">uncultured marine bacterium PPT_M2</name>
    <dbReference type="NCBI Taxonomy" id="1381397"/>
    <lineage>
        <taxon>Bacteria</taxon>
        <taxon>environmental samples</taxon>
    </lineage>
</organism>
<dbReference type="PANTHER" id="PTHR43818">
    <property type="entry name" value="BCDNA.GH03377"/>
    <property type="match status" value="1"/>
</dbReference>
<dbReference type="Gene3D" id="3.40.50.720">
    <property type="entry name" value="NAD(P)-binding Rossmann-like Domain"/>
    <property type="match status" value="1"/>
</dbReference>
<sequence length="438" mass="49714">MTTGDNGIRLMILDPGHFHAALVQKKMSPSIARRVHVYAPDGPELQDYLTRIQGFNSREQDPTQWESIVHATPDYLGALLRERPGNVIVTAGNNRRKTEYVKAAVDAGMHVLADKPMCIDDEGWNVLKASFDAARQNGVLLYDIMTERFEITSILQRELMQLPGVFGDLQEGTSQQPSVTKESVHYLSKTVAGKPLRRPPWYFDVRQQGEGIVDVTTHLVDLVMWICFPERTISYASDIEMLQARRWPTPVTRAEFEKVTGLSEFPRYLEECLQADGTMHCYCNGEMSYRLNGVHAKVSVVWNYEAREGGGDTHESRIHGSAADIVIHQGKAQDYQPELTIEPSNDHAESSVWAGNLRKCFANLQKRFPGVELVKKNEHFHVQIPSSYRTGHEAHFSQVAELYLDFLRQGRLPEWEVPNMLAKYYTTTQALELAKRAK</sequence>
<dbReference type="InterPro" id="IPR036291">
    <property type="entry name" value="NAD(P)-bd_dom_sf"/>
</dbReference>
<protein>
    <submittedName>
        <fullName evidence="3">Putative oxidoreductase</fullName>
    </submittedName>
</protein>
<evidence type="ECO:0000256" key="1">
    <source>
        <dbReference type="ARBA" id="ARBA00023002"/>
    </source>
</evidence>